<organism evidence="1 2">
    <name type="scientific">Streptosporangium minutum</name>
    <dbReference type="NCBI Taxonomy" id="569862"/>
    <lineage>
        <taxon>Bacteria</taxon>
        <taxon>Bacillati</taxon>
        <taxon>Actinomycetota</taxon>
        <taxon>Actinomycetes</taxon>
        <taxon>Streptosporangiales</taxon>
        <taxon>Streptosporangiaceae</taxon>
        <taxon>Streptosporangium</taxon>
    </lineage>
</organism>
<comment type="caution">
    <text evidence="1">The sequence shown here is derived from an EMBL/GenBank/DDBJ whole genome shotgun (WGS) entry which is preliminary data.</text>
</comment>
<accession>A0A243RJS5</accession>
<reference evidence="1 2" key="1">
    <citation type="submission" date="2017-05" db="EMBL/GenBank/DDBJ databases">
        <title>Biotechnological potential of actinobacteria isolated from South African environments.</title>
        <authorList>
            <person name="Le Roes-Hill M."/>
            <person name="Prins A."/>
            <person name="Durrell K.A."/>
        </authorList>
    </citation>
    <scope>NUCLEOTIDE SEQUENCE [LARGE SCALE GENOMIC DNA]</scope>
    <source>
        <strain evidence="1">M26</strain>
    </source>
</reference>
<evidence type="ECO:0000313" key="1">
    <source>
        <dbReference type="EMBL" id="OUC95139.1"/>
    </source>
</evidence>
<dbReference type="Proteomes" id="UP000194761">
    <property type="component" value="Unassembled WGS sequence"/>
</dbReference>
<dbReference type="EMBL" id="NGFP01000088">
    <property type="protein sequence ID" value="OUC95139.1"/>
    <property type="molecule type" value="Genomic_DNA"/>
</dbReference>
<sequence length="171" mass="19044">MTGSASEPGDRFRDRRERKYGYDFIDEVLVRCPRCDGCAVVLAHPGTLEDGETASIEAMNFRRRLRCGECGYFKDETVSSAVVGGPVDPFFQKPVWLQASCCGHVLWAYDVRHLNLLEAYVAAKLRERGDLTAGAPASLVERLPTWLKTAKNRAEVLRTIGRLRLTLPADG</sequence>
<protein>
    <submittedName>
        <fullName evidence="1">Uncharacterized protein</fullName>
    </submittedName>
</protein>
<name>A0A243RJS5_9ACTN</name>
<evidence type="ECO:0000313" key="2">
    <source>
        <dbReference type="Proteomes" id="UP000194761"/>
    </source>
</evidence>
<proteinExistence type="predicted"/>
<keyword evidence="2" id="KW-1185">Reference proteome</keyword>
<gene>
    <name evidence="1" type="ORF">CA984_19920</name>
</gene>
<dbReference type="AlphaFoldDB" id="A0A243RJS5"/>